<feature type="domain" description="Fumarylacetoacetase-like C-terminal" evidence="3">
    <location>
        <begin position="56"/>
        <end position="259"/>
    </location>
</feature>
<dbReference type="GO" id="GO:0046872">
    <property type="term" value="F:metal ion binding"/>
    <property type="evidence" value="ECO:0007669"/>
    <property type="project" value="UniProtKB-KW"/>
</dbReference>
<dbReference type="InterPro" id="IPR036663">
    <property type="entry name" value="Fumarylacetoacetase_C_sf"/>
</dbReference>
<reference evidence="5" key="1">
    <citation type="submission" date="2023-07" db="EMBL/GenBank/DDBJ databases">
        <title>Genomic Encyclopedia of Type Strains, Phase IV (KMG-IV): sequencing the most valuable type-strain genomes for metagenomic binning, comparative biology and taxonomic classification.</title>
        <authorList>
            <person name="Goeker M."/>
        </authorList>
    </citation>
    <scope>NUCLEOTIDE SEQUENCE</scope>
    <source>
        <strain evidence="5">DSM 24202</strain>
    </source>
</reference>
<dbReference type="FunFam" id="3.90.850.10:FF:000002">
    <property type="entry name" value="2-hydroxyhepta-2,4-diene-1,7-dioate isomerase"/>
    <property type="match status" value="1"/>
</dbReference>
<dbReference type="Pfam" id="PF01557">
    <property type="entry name" value="FAA_hydrolase"/>
    <property type="match status" value="1"/>
</dbReference>
<dbReference type="RefSeq" id="WP_307262999.1">
    <property type="nucleotide sequence ID" value="NZ_JAUSVL010000001.1"/>
</dbReference>
<comment type="similarity">
    <text evidence="1">Belongs to the FAH family.</text>
</comment>
<dbReference type="InterPro" id="IPR051121">
    <property type="entry name" value="FAH"/>
</dbReference>
<evidence type="ECO:0000256" key="1">
    <source>
        <dbReference type="ARBA" id="ARBA00010211"/>
    </source>
</evidence>
<keyword evidence="6" id="KW-1185">Reference proteome</keyword>
<accession>A0AAE3VI24</accession>
<name>A0AAE3VI24_9BACT</name>
<sequence>MRICRFQHEKAIRYGLIHDDTVDILDAAPFQSIQVSGKTLPLSDLKLLAPVSPPNILAIGRNYLAHVNETSSARPERPLLFIKATTALTNPEAPIVLPAQAPDAVDYEAELAVVIGRNAHCVSEKDALDYVLGYTCANDVSARDCQLKLDGQWARGKSFDSFCPLGPWIETDLSPDNLTISTRLNGQVMQQSTTANMMFDCRYLISYLSHAMTLLPGTIILTGTPDGVGMARNPPVYLKHGDVVEVSIEGIGTLRNPVVKQQ</sequence>
<dbReference type="InterPro" id="IPR018833">
    <property type="entry name" value="Rv2993c-like_N"/>
</dbReference>
<dbReference type="Gene3D" id="2.30.30.370">
    <property type="entry name" value="FAH"/>
    <property type="match status" value="1"/>
</dbReference>
<dbReference type="Gene3D" id="3.90.850.10">
    <property type="entry name" value="Fumarylacetoacetase-like, C-terminal domain"/>
    <property type="match status" value="1"/>
</dbReference>
<organism evidence="5 6">
    <name type="scientific">Oligosphaera ethanolica</name>
    <dbReference type="NCBI Taxonomy" id="760260"/>
    <lineage>
        <taxon>Bacteria</taxon>
        <taxon>Pseudomonadati</taxon>
        <taxon>Lentisphaerota</taxon>
        <taxon>Oligosphaeria</taxon>
        <taxon>Oligosphaerales</taxon>
        <taxon>Oligosphaeraceae</taxon>
        <taxon>Oligosphaera</taxon>
    </lineage>
</organism>
<dbReference type="PANTHER" id="PTHR42796:SF4">
    <property type="entry name" value="FUMARYLACETOACETATE HYDROLASE DOMAIN-CONTAINING PROTEIN 2A"/>
    <property type="match status" value="1"/>
</dbReference>
<dbReference type="GO" id="GO:0019752">
    <property type="term" value="P:carboxylic acid metabolic process"/>
    <property type="evidence" value="ECO:0007669"/>
    <property type="project" value="UniProtKB-ARBA"/>
</dbReference>
<protein>
    <submittedName>
        <fullName evidence="5">2-keto-4-pentenoate hydratase/2-oxohepta-3-ene-1,7-dioic acid hydratase in catechol pathway</fullName>
    </submittedName>
</protein>
<proteinExistence type="inferred from homology"/>
<evidence type="ECO:0000256" key="2">
    <source>
        <dbReference type="ARBA" id="ARBA00022723"/>
    </source>
</evidence>
<feature type="domain" description="Rv2993c-like N-terminal" evidence="4">
    <location>
        <begin position="1"/>
        <end position="50"/>
    </location>
</feature>
<dbReference type="Proteomes" id="UP001238163">
    <property type="component" value="Unassembled WGS sequence"/>
</dbReference>
<gene>
    <name evidence="5" type="ORF">J3R75_003034</name>
</gene>
<dbReference type="SUPFAM" id="SSF56529">
    <property type="entry name" value="FAH"/>
    <property type="match status" value="1"/>
</dbReference>
<keyword evidence="2" id="KW-0479">Metal-binding</keyword>
<evidence type="ECO:0000313" key="5">
    <source>
        <dbReference type="EMBL" id="MDQ0290927.1"/>
    </source>
</evidence>
<dbReference type="Pfam" id="PF10370">
    <property type="entry name" value="Rv2993c-like_N"/>
    <property type="match status" value="1"/>
</dbReference>
<evidence type="ECO:0000259" key="4">
    <source>
        <dbReference type="Pfam" id="PF10370"/>
    </source>
</evidence>
<dbReference type="PANTHER" id="PTHR42796">
    <property type="entry name" value="FUMARYLACETOACETATE HYDROLASE DOMAIN-CONTAINING PROTEIN 2A-RELATED"/>
    <property type="match status" value="1"/>
</dbReference>
<evidence type="ECO:0000259" key="3">
    <source>
        <dbReference type="Pfam" id="PF01557"/>
    </source>
</evidence>
<dbReference type="AlphaFoldDB" id="A0AAE3VI24"/>
<dbReference type="InterPro" id="IPR011234">
    <property type="entry name" value="Fumarylacetoacetase-like_C"/>
</dbReference>
<evidence type="ECO:0000313" key="6">
    <source>
        <dbReference type="Proteomes" id="UP001238163"/>
    </source>
</evidence>
<dbReference type="GO" id="GO:0016853">
    <property type="term" value="F:isomerase activity"/>
    <property type="evidence" value="ECO:0007669"/>
    <property type="project" value="UniProtKB-ARBA"/>
</dbReference>
<comment type="caution">
    <text evidence="5">The sequence shown here is derived from an EMBL/GenBank/DDBJ whole genome shotgun (WGS) entry which is preliminary data.</text>
</comment>
<dbReference type="EMBL" id="JAUSVL010000001">
    <property type="protein sequence ID" value="MDQ0290927.1"/>
    <property type="molecule type" value="Genomic_DNA"/>
</dbReference>